<dbReference type="OrthoDB" id="63267at2759"/>
<evidence type="ECO:0000256" key="8">
    <source>
        <dbReference type="ARBA" id="ARBA00047454"/>
    </source>
</evidence>
<dbReference type="AlphaFoldDB" id="A0A8H5B720"/>
<dbReference type="GO" id="GO:0004691">
    <property type="term" value="F:cAMP-dependent protein kinase activity"/>
    <property type="evidence" value="ECO:0007669"/>
    <property type="project" value="UniProtKB-EC"/>
</dbReference>
<dbReference type="SMART" id="SM00133">
    <property type="entry name" value="S_TK_X"/>
    <property type="match status" value="1"/>
</dbReference>
<dbReference type="PROSITE" id="PS00108">
    <property type="entry name" value="PROTEIN_KINASE_ST"/>
    <property type="match status" value="1"/>
</dbReference>
<dbReference type="Proteomes" id="UP000541558">
    <property type="component" value="Unassembled WGS sequence"/>
</dbReference>
<comment type="caution">
    <text evidence="14">The sequence shown here is derived from an EMBL/GenBank/DDBJ whole genome shotgun (WGS) entry which is preliminary data.</text>
</comment>
<dbReference type="PANTHER" id="PTHR24353:SF153">
    <property type="entry name" value="CAMP-DEPENDENT PROTEIN KINASE CATALYTIC SUBUNIT 1"/>
    <property type="match status" value="1"/>
</dbReference>
<evidence type="ECO:0000313" key="15">
    <source>
        <dbReference type="Proteomes" id="UP000541558"/>
    </source>
</evidence>
<reference evidence="14 15" key="1">
    <citation type="journal article" date="2020" name="ISME J.">
        <title>Uncovering the hidden diversity of litter-decomposition mechanisms in mushroom-forming fungi.</title>
        <authorList>
            <person name="Floudas D."/>
            <person name="Bentzer J."/>
            <person name="Ahren D."/>
            <person name="Johansson T."/>
            <person name="Persson P."/>
            <person name="Tunlid A."/>
        </authorList>
    </citation>
    <scope>NUCLEOTIDE SEQUENCE [LARGE SCALE GENOMIC DNA]</scope>
    <source>
        <strain evidence="14 15">CBS 175.51</strain>
    </source>
</reference>
<dbReference type="GO" id="GO:0005634">
    <property type="term" value="C:nucleus"/>
    <property type="evidence" value="ECO:0007669"/>
    <property type="project" value="TreeGrafter"/>
</dbReference>
<keyword evidence="3" id="KW-0808">Transferase</keyword>
<protein>
    <recommendedName>
        <fullName evidence="1">cAMP-dependent protein kinase</fullName>
        <ecNumber evidence="1">2.7.11.11</ecNumber>
    </recommendedName>
</protein>
<evidence type="ECO:0000256" key="11">
    <source>
        <dbReference type="SAM" id="MobiDB-lite"/>
    </source>
</evidence>
<keyword evidence="5" id="KW-0418">Kinase</keyword>
<feature type="domain" description="AGC-kinase C-terminal" evidence="13">
    <location>
        <begin position="362"/>
        <end position="425"/>
    </location>
</feature>
<dbReference type="EMBL" id="JAACJK010000219">
    <property type="protein sequence ID" value="KAF5316882.1"/>
    <property type="molecule type" value="Genomic_DNA"/>
</dbReference>
<dbReference type="GO" id="GO:0007165">
    <property type="term" value="P:signal transduction"/>
    <property type="evidence" value="ECO:0007669"/>
    <property type="project" value="UniProtKB-ARBA"/>
</dbReference>
<evidence type="ECO:0000256" key="5">
    <source>
        <dbReference type="ARBA" id="ARBA00022777"/>
    </source>
</evidence>
<feature type="domain" description="Protein kinase" evidence="12">
    <location>
        <begin position="103"/>
        <end position="361"/>
    </location>
</feature>
<keyword evidence="15" id="KW-1185">Reference proteome</keyword>
<evidence type="ECO:0000256" key="3">
    <source>
        <dbReference type="ARBA" id="ARBA00022679"/>
    </source>
</evidence>
<dbReference type="FunFam" id="1.10.510.10:FF:000005">
    <property type="entry name" value="cAMP-dependent protein kinase catalytic subunit alpha"/>
    <property type="match status" value="1"/>
</dbReference>
<evidence type="ECO:0000256" key="1">
    <source>
        <dbReference type="ARBA" id="ARBA00012444"/>
    </source>
</evidence>
<dbReference type="GO" id="GO:0005829">
    <property type="term" value="C:cytosol"/>
    <property type="evidence" value="ECO:0007669"/>
    <property type="project" value="TreeGrafter"/>
</dbReference>
<evidence type="ECO:0000256" key="7">
    <source>
        <dbReference type="ARBA" id="ARBA00047292"/>
    </source>
</evidence>
<evidence type="ECO:0000259" key="12">
    <source>
        <dbReference type="PROSITE" id="PS50011"/>
    </source>
</evidence>
<dbReference type="InterPro" id="IPR008271">
    <property type="entry name" value="Ser/Thr_kinase_AS"/>
</dbReference>
<gene>
    <name evidence="14" type="ORF">D9611_003740</name>
</gene>
<dbReference type="Gene3D" id="3.30.200.20">
    <property type="entry name" value="Phosphorylase Kinase, domain 1"/>
    <property type="match status" value="1"/>
</dbReference>
<comment type="catalytic activity">
    <reaction evidence="7">
        <text>L-threonyl-[protein] + ATP = O-phospho-L-threonyl-[protein] + ADP + H(+)</text>
        <dbReference type="Rhea" id="RHEA:46608"/>
        <dbReference type="Rhea" id="RHEA-COMP:11060"/>
        <dbReference type="Rhea" id="RHEA-COMP:11605"/>
        <dbReference type="ChEBI" id="CHEBI:15378"/>
        <dbReference type="ChEBI" id="CHEBI:30013"/>
        <dbReference type="ChEBI" id="CHEBI:30616"/>
        <dbReference type="ChEBI" id="CHEBI:61977"/>
        <dbReference type="ChEBI" id="CHEBI:456216"/>
        <dbReference type="EC" id="2.7.11.11"/>
    </reaction>
</comment>
<dbReference type="SUPFAM" id="SSF56112">
    <property type="entry name" value="Protein kinase-like (PK-like)"/>
    <property type="match status" value="1"/>
</dbReference>
<comment type="catalytic activity">
    <reaction evidence="8">
        <text>L-seryl-[protein] + ATP = O-phospho-L-seryl-[protein] + ADP + H(+)</text>
        <dbReference type="Rhea" id="RHEA:17989"/>
        <dbReference type="Rhea" id="RHEA-COMP:9863"/>
        <dbReference type="Rhea" id="RHEA-COMP:11604"/>
        <dbReference type="ChEBI" id="CHEBI:15378"/>
        <dbReference type="ChEBI" id="CHEBI:29999"/>
        <dbReference type="ChEBI" id="CHEBI:30616"/>
        <dbReference type="ChEBI" id="CHEBI:83421"/>
        <dbReference type="ChEBI" id="CHEBI:456216"/>
        <dbReference type="EC" id="2.7.11.11"/>
    </reaction>
</comment>
<dbReference type="PROSITE" id="PS51285">
    <property type="entry name" value="AGC_KINASE_CTER"/>
    <property type="match status" value="1"/>
</dbReference>
<dbReference type="PROSITE" id="PS50011">
    <property type="entry name" value="PROTEIN_KINASE_DOM"/>
    <property type="match status" value="1"/>
</dbReference>
<dbReference type="CDD" id="cd05580">
    <property type="entry name" value="STKc_PKA_like"/>
    <property type="match status" value="1"/>
</dbReference>
<keyword evidence="6 9" id="KW-0067">ATP-binding</keyword>
<dbReference type="GO" id="GO:0005952">
    <property type="term" value="C:cAMP-dependent protein kinase complex"/>
    <property type="evidence" value="ECO:0007669"/>
    <property type="project" value="TreeGrafter"/>
</dbReference>
<accession>A0A8H5B720</accession>
<dbReference type="InterPro" id="IPR000719">
    <property type="entry name" value="Prot_kinase_dom"/>
</dbReference>
<feature type="compositionally biased region" description="Polar residues" evidence="11">
    <location>
        <begin position="32"/>
        <end position="45"/>
    </location>
</feature>
<evidence type="ECO:0000259" key="13">
    <source>
        <dbReference type="PROSITE" id="PS51285"/>
    </source>
</evidence>
<dbReference type="InterPro" id="IPR017441">
    <property type="entry name" value="Protein_kinase_ATP_BS"/>
</dbReference>
<dbReference type="Pfam" id="PF00069">
    <property type="entry name" value="Pkinase"/>
    <property type="match status" value="1"/>
</dbReference>
<dbReference type="InterPro" id="IPR000961">
    <property type="entry name" value="AGC-kinase_C"/>
</dbReference>
<evidence type="ECO:0000256" key="4">
    <source>
        <dbReference type="ARBA" id="ARBA00022741"/>
    </source>
</evidence>
<dbReference type="Gene3D" id="1.10.510.10">
    <property type="entry name" value="Transferase(Phosphotransferase) domain 1"/>
    <property type="match status" value="1"/>
</dbReference>
<proteinExistence type="inferred from homology"/>
<name>A0A8H5B720_9AGAR</name>
<evidence type="ECO:0000256" key="10">
    <source>
        <dbReference type="RuleBase" id="RU000304"/>
    </source>
</evidence>
<dbReference type="FunFam" id="3.30.200.20:FF:000005">
    <property type="entry name" value="cAMP-dependent protein kinase catalytic subunit"/>
    <property type="match status" value="1"/>
</dbReference>
<evidence type="ECO:0000256" key="9">
    <source>
        <dbReference type="PROSITE-ProRule" id="PRU10141"/>
    </source>
</evidence>
<keyword evidence="2 10" id="KW-0723">Serine/threonine-protein kinase</keyword>
<comment type="similarity">
    <text evidence="10">Belongs to the protein kinase superfamily.</text>
</comment>
<evidence type="ECO:0000256" key="2">
    <source>
        <dbReference type="ARBA" id="ARBA00022527"/>
    </source>
</evidence>
<keyword evidence="4 9" id="KW-0547">Nucleotide-binding</keyword>
<dbReference type="EC" id="2.7.11.11" evidence="1"/>
<sequence>MIKRMASKITAHIGGHHYHQGKTVGLPPPSPAASNTSYSDSTGASTGIPAGAPVYEHRESISTERTSASVGDAGSQMDITPVQGPRFVRKTQRPKGSYRLSDFIIQRTLGTGSFGRVHLARSKHNLRFYAVKVLNKERIVKMKQIEHTNNEMQMLENVQHPFIINLWGSFQDSGNLYMVMDFVPGGELFTLLRRSNRFPDPVAKFYAAEVALALNYLHSLDIIYRDLKPENILLNADGHIKIADFGFAKACTTTTWTLCGTPDYLAPEIVSQSRYNKSVDWYALGVLVFEMLSGLPPFHQQTPNHLELYEKIMAGPLEIKWPSAFNDNATNLILKLMEGDPSRRYGNLRHGAGDVFAHPWFREVDWARLSNREITAPYLPRISGDGDASAFDNYPEDNVSSTYGLTQTDHYGAAFPDFEYTSAMV</sequence>
<feature type="region of interest" description="Disordered" evidence="11">
    <location>
        <begin position="9"/>
        <end position="80"/>
    </location>
</feature>
<feature type="binding site" evidence="9">
    <location>
        <position position="141"/>
    </location>
    <ligand>
        <name>ATP</name>
        <dbReference type="ChEBI" id="CHEBI:30616"/>
    </ligand>
</feature>
<dbReference type="GO" id="GO:0005524">
    <property type="term" value="F:ATP binding"/>
    <property type="evidence" value="ECO:0007669"/>
    <property type="project" value="UniProtKB-UniRule"/>
</dbReference>
<evidence type="ECO:0000256" key="6">
    <source>
        <dbReference type="ARBA" id="ARBA00022840"/>
    </source>
</evidence>
<dbReference type="PROSITE" id="PS00107">
    <property type="entry name" value="PROTEIN_KINASE_ATP"/>
    <property type="match status" value="1"/>
</dbReference>
<dbReference type="InterPro" id="IPR011009">
    <property type="entry name" value="Kinase-like_dom_sf"/>
</dbReference>
<evidence type="ECO:0000313" key="14">
    <source>
        <dbReference type="EMBL" id="KAF5316882.1"/>
    </source>
</evidence>
<organism evidence="14 15">
    <name type="scientific">Ephemerocybe angulata</name>
    <dbReference type="NCBI Taxonomy" id="980116"/>
    <lineage>
        <taxon>Eukaryota</taxon>
        <taxon>Fungi</taxon>
        <taxon>Dikarya</taxon>
        <taxon>Basidiomycota</taxon>
        <taxon>Agaricomycotina</taxon>
        <taxon>Agaricomycetes</taxon>
        <taxon>Agaricomycetidae</taxon>
        <taxon>Agaricales</taxon>
        <taxon>Agaricineae</taxon>
        <taxon>Psathyrellaceae</taxon>
        <taxon>Ephemerocybe</taxon>
    </lineage>
</organism>
<dbReference type="PANTHER" id="PTHR24353">
    <property type="entry name" value="CYCLIC NUCLEOTIDE-DEPENDENT PROTEIN KINASE"/>
    <property type="match status" value="1"/>
</dbReference>
<dbReference type="SMART" id="SM00220">
    <property type="entry name" value="S_TKc"/>
    <property type="match status" value="1"/>
</dbReference>